<proteinExistence type="predicted"/>
<feature type="region of interest" description="Disordered" evidence="1">
    <location>
        <begin position="425"/>
        <end position="508"/>
    </location>
</feature>
<comment type="caution">
    <text evidence="3">The sequence shown here is derived from an EMBL/GenBank/DDBJ whole genome shotgun (WGS) entry which is preliminary data.</text>
</comment>
<dbReference type="PANTHER" id="PTHR47336:SF2">
    <property type="entry name" value="TRANSCRIPTION FACTOR HMS1-RELATED"/>
    <property type="match status" value="1"/>
</dbReference>
<dbReference type="InterPro" id="IPR011598">
    <property type="entry name" value="bHLH_dom"/>
</dbReference>
<dbReference type="GO" id="GO:0046983">
    <property type="term" value="F:protein dimerization activity"/>
    <property type="evidence" value="ECO:0007669"/>
    <property type="project" value="InterPro"/>
</dbReference>
<dbReference type="Pfam" id="PF00010">
    <property type="entry name" value="HLH"/>
    <property type="match status" value="1"/>
</dbReference>
<dbReference type="Proteomes" id="UP000703269">
    <property type="component" value="Unassembled WGS sequence"/>
</dbReference>
<feature type="region of interest" description="Disordered" evidence="1">
    <location>
        <begin position="272"/>
        <end position="319"/>
    </location>
</feature>
<dbReference type="InterPro" id="IPR036638">
    <property type="entry name" value="HLH_DNA-bd_sf"/>
</dbReference>
<feature type="region of interest" description="Disordered" evidence="1">
    <location>
        <begin position="1"/>
        <end position="75"/>
    </location>
</feature>
<feature type="domain" description="BHLH" evidence="2">
    <location>
        <begin position="308"/>
        <end position="386"/>
    </location>
</feature>
<gene>
    <name evidence="3" type="ORF">PsYK624_025710</name>
</gene>
<dbReference type="SUPFAM" id="SSF47459">
    <property type="entry name" value="HLH, helix-loop-helix DNA-binding domain"/>
    <property type="match status" value="1"/>
</dbReference>
<dbReference type="EMBL" id="BPQB01000004">
    <property type="protein sequence ID" value="GJE86491.1"/>
    <property type="molecule type" value="Genomic_DNA"/>
</dbReference>
<protein>
    <submittedName>
        <fullName evidence="3">BHLHzip domain-containing protein</fullName>
    </submittedName>
</protein>
<evidence type="ECO:0000259" key="2">
    <source>
        <dbReference type="PROSITE" id="PS50888"/>
    </source>
</evidence>
<evidence type="ECO:0000256" key="1">
    <source>
        <dbReference type="SAM" id="MobiDB-lite"/>
    </source>
</evidence>
<feature type="compositionally biased region" description="Low complexity" evidence="1">
    <location>
        <begin position="156"/>
        <end position="185"/>
    </location>
</feature>
<name>A0A9P3G1G5_9APHY</name>
<feature type="compositionally biased region" description="Low complexity" evidence="1">
    <location>
        <begin position="62"/>
        <end position="72"/>
    </location>
</feature>
<evidence type="ECO:0000313" key="3">
    <source>
        <dbReference type="EMBL" id="GJE86491.1"/>
    </source>
</evidence>
<dbReference type="SMART" id="SM00353">
    <property type="entry name" value="HLH"/>
    <property type="match status" value="1"/>
</dbReference>
<keyword evidence="4" id="KW-1185">Reference proteome</keyword>
<feature type="compositionally biased region" description="Basic residues" evidence="1">
    <location>
        <begin position="461"/>
        <end position="470"/>
    </location>
</feature>
<evidence type="ECO:0000313" key="4">
    <source>
        <dbReference type="Proteomes" id="UP000703269"/>
    </source>
</evidence>
<reference evidence="3 4" key="1">
    <citation type="submission" date="2021-08" db="EMBL/GenBank/DDBJ databases">
        <title>Draft Genome Sequence of Phanerochaete sordida strain YK-624.</title>
        <authorList>
            <person name="Mori T."/>
            <person name="Dohra H."/>
            <person name="Suzuki T."/>
            <person name="Kawagishi H."/>
            <person name="Hirai H."/>
        </authorList>
    </citation>
    <scope>NUCLEOTIDE SEQUENCE [LARGE SCALE GENOMIC DNA]</scope>
    <source>
        <strain evidence="3 4">YK-624</strain>
    </source>
</reference>
<feature type="compositionally biased region" description="Low complexity" evidence="1">
    <location>
        <begin position="282"/>
        <end position="305"/>
    </location>
</feature>
<feature type="region of interest" description="Disordered" evidence="1">
    <location>
        <begin position="146"/>
        <end position="199"/>
    </location>
</feature>
<dbReference type="InterPro" id="IPR052099">
    <property type="entry name" value="Regulatory_TF_Diverse"/>
</dbReference>
<feature type="compositionally biased region" description="Acidic residues" evidence="1">
    <location>
        <begin position="429"/>
        <end position="458"/>
    </location>
</feature>
<dbReference type="AlphaFoldDB" id="A0A9P3G1G5"/>
<feature type="compositionally biased region" description="Low complexity" evidence="1">
    <location>
        <begin position="1"/>
        <end position="19"/>
    </location>
</feature>
<dbReference type="OrthoDB" id="2133190at2759"/>
<feature type="compositionally biased region" description="Low complexity" evidence="1">
    <location>
        <begin position="43"/>
        <end position="53"/>
    </location>
</feature>
<accession>A0A9P3G1G5</accession>
<organism evidence="3 4">
    <name type="scientific">Phanerochaete sordida</name>
    <dbReference type="NCBI Taxonomy" id="48140"/>
    <lineage>
        <taxon>Eukaryota</taxon>
        <taxon>Fungi</taxon>
        <taxon>Dikarya</taxon>
        <taxon>Basidiomycota</taxon>
        <taxon>Agaricomycotina</taxon>
        <taxon>Agaricomycetes</taxon>
        <taxon>Polyporales</taxon>
        <taxon>Phanerochaetaceae</taxon>
        <taxon>Phanerochaete</taxon>
    </lineage>
</organism>
<dbReference type="PROSITE" id="PS50888">
    <property type="entry name" value="BHLH"/>
    <property type="match status" value="1"/>
</dbReference>
<feature type="compositionally biased region" description="Basic and acidic residues" evidence="1">
    <location>
        <begin position="21"/>
        <end position="39"/>
    </location>
</feature>
<dbReference type="Gene3D" id="4.10.280.10">
    <property type="entry name" value="Helix-loop-helix DNA-binding domain"/>
    <property type="match status" value="1"/>
</dbReference>
<sequence>MSTPPLSSGSSSASSPSPSLHDSDDMLKHELTDSLRFDDPETLELLLQTITQQSDQSATAGSSDDWSSMSSWGQQDVKPAEFGSDLSFPFSMDLDMDPLGMAVDPSSLHFNTSIFSQNVLSENPYYPPPQNQDLSSTPLFPFDASSWPAGGHIEQGTGRRLSLTSSSSSSGASLSPILEPQSSAGSPPPSSDCGTSDSDPAYELAQRVRQAAGVTLAVPVSAHVQQLAANSQEKSFLSRNPPRPQPSVVTAVPAKLLKELSPAPESLLRASPLASTPMDTGSSSSASSSAAQSPNPESPASTSAPAPRPKTSHTTIERRYRTNLNARITGLRQSVPALRVLELKDGMPSPYGDVVDTRGFVDGVKVARKMSKANILGKATEYIRVLKKREARLKREQDGLKSLVGGLVGGPALLKEWEREWRERFGGEEKDEVEGDDAAAGSDDEDGDNEDSDGEDDEGRARKKAKVAKAPKKEKPTKPAPPPAIPAVPGAVPEKRKRGRPRKVPLPPAVPATTLVPMEGVTATIVPPIVPVQQDIVNPATQSTPQYLLAVFAFFSVLNSPLANGFGRTGAHTHAEAHTHHGTVLNAYPTMIPTASAPIAHTSYGFNELIQAFHLLVSTMVFFYVVVPWFTGALRHQAIVSSLIRQLRSYATRAHKSTSTPPSPVQSQVTKDAHHAALTDALSPSVRGTADEPARLRKALGISTGVFGLMQSVIKAARIDRGLEMNQLEQRAWVRLGELVAFDGSMPVTTRCQTYWCMSWHVSTFATSTSDLTTLALMILPVSSAKAAELWERAASREVLRPHERIVLSNMSVNDAAEWLAKWRLWHDTERKGGRCAACEKRTPLGVLAAILIRERLRKHAAAMFVNSVIPTGSREALDAFDADDLAAAYDSEKDYQDGEQLRETIEAGKSIGGRTAELAVLLERIWHTGFCAHEDVLPGAYAERAEGEEWEDAHDLARSDEAEIRALLSATLIYRRIFPSSFPSCATAVSVILSPPPSPSRKNLALHVSLRAALASSAFDFDGKAPEDLRLAAALEDARDRVNDMLTDLERSLRRNVKAI</sequence>
<dbReference type="PANTHER" id="PTHR47336">
    <property type="entry name" value="TRANSCRIPTION FACTOR HMS1-RELATED"/>
    <property type="match status" value="1"/>
</dbReference>